<keyword evidence="3" id="KW-0378">Hydrolase</keyword>
<name>A0A7X0NEV2_9GAMM</name>
<dbReference type="PANTHER" id="PTHR32114">
    <property type="entry name" value="ABC TRANSPORTER ABCH.3"/>
    <property type="match status" value="1"/>
</dbReference>
<dbReference type="Proteomes" id="UP000537141">
    <property type="component" value="Unassembled WGS sequence"/>
</dbReference>
<organism evidence="3 4">
    <name type="scientific">Thalassotalea piscium</name>
    <dbReference type="NCBI Taxonomy" id="1230533"/>
    <lineage>
        <taxon>Bacteria</taxon>
        <taxon>Pseudomonadati</taxon>
        <taxon>Pseudomonadota</taxon>
        <taxon>Gammaproteobacteria</taxon>
        <taxon>Alteromonadales</taxon>
        <taxon>Colwelliaceae</taxon>
        <taxon>Thalassotalea</taxon>
    </lineage>
</organism>
<reference evidence="3 4" key="1">
    <citation type="submission" date="2020-08" db="EMBL/GenBank/DDBJ databases">
        <title>Genomic Encyclopedia of Type Strains, Phase IV (KMG-IV): sequencing the most valuable type-strain genomes for metagenomic binning, comparative biology and taxonomic classification.</title>
        <authorList>
            <person name="Goeker M."/>
        </authorList>
    </citation>
    <scope>NUCLEOTIDE SEQUENCE [LARGE SCALE GENOMIC DNA]</scope>
    <source>
        <strain evidence="3 4">DSM 26287</strain>
    </source>
</reference>
<dbReference type="InterPro" id="IPR027417">
    <property type="entry name" value="P-loop_NTPase"/>
</dbReference>
<dbReference type="Pfam" id="PF13476">
    <property type="entry name" value="AAA_23"/>
    <property type="match status" value="1"/>
</dbReference>
<evidence type="ECO:0000256" key="1">
    <source>
        <dbReference type="SAM" id="Coils"/>
    </source>
</evidence>
<dbReference type="PANTHER" id="PTHR32114:SF2">
    <property type="entry name" value="ABC TRANSPORTER ABCH.3"/>
    <property type="match status" value="1"/>
</dbReference>
<proteinExistence type="predicted"/>
<keyword evidence="3" id="KW-0269">Exonuclease</keyword>
<dbReference type="InterPro" id="IPR038729">
    <property type="entry name" value="Rad50/SbcC_AAA"/>
</dbReference>
<dbReference type="Pfam" id="PF13558">
    <property type="entry name" value="SbcC_Walker_B"/>
    <property type="match status" value="1"/>
</dbReference>
<sequence>MKILSLRFENINSLKGEWKIDFTKNPFDSSGLFAITGPTGAGKTTILDAICLALYHQTPRLTVSDKQNQLMTRHTSSCLAEVEFYVKGQGYRAFWSQRRAKNSLQGNLQKPVAELSTLEGKIIATKVSQVRSEIARITGLDFSRFTKSMMLSQGQFAAFLNAPANERAELLEELTGTEIYGVISQQVFQNHKSANEQLNLLRAKSQGVNLLDEQQLEDIEKELASLSQQENTVIKKQLLFQKALNWHNNSEENDKHILNTKTQLDNITQKKIAATDDLTKLALSEPAEKIRPIYDAYNDKNAQHNELVNDQIALNQSYNENNKVLDQLSKELSDFDTQLKVKQQKDAEVENLIIEKIIPLDGKINALELQSAPLIEKQQKLQDSLNTTDKKIEQLQETQGLLSEITSKQAQYLGLHQFIKSLPEKLPLWKNQYYYLLQQEGELAKLTREQLEYKQQVDVYNEQLKQQQEQQVELANVKVYASEQLLALNTKKSLVLQNIDLPTEEAVSEQLNQLQRQSALQVQALDCAQRYQQLTTEINQLNLQIAEQTQQLKSVDINIIKLRDQYRIQQQQCDDVALIVAQQKVILSLSEHREQLKPEEACPLCGSFDHPAIEDYQELSGNGVNEQQLRLKALNEGLSKLEHQGKAASVLQAQLTTELKQWKKQLHDKKIEQQNIQVKWQEYDGQLTINLPIEQLAEIETLLSNRKYRYEKLCLAVEQLQKLNQTIALEQQKIVEQDKTLVFHDNQINQIRLSLENIAQNIQTVIYQQEQIKHSISEQSKHLKAEIDLVFHLEPSQVEAFITDNEINDNLINTSVINTSAMSELLFKENTQLASAEEFEHWWSSLQDKITEYQQTQQEHEQNNINLKAKAQEITFELKQQQLNQQALTEVSDQVVNIQEQVSTLKKQRYDLFGDKLIQNVRNEILIAQNSSATERSNIQSKHQAILETVQQQRGLISSVEKQLKNLTPLRATAQKAWKVALSNSCFEQEHKFIQALMSTEERERIQVFAQAIAREKDKADTLLEQYSQQASQLLLQQQQLLKEGVDSFESEALKVNLNDINEQLKQCQIQQGQLSQSLKHDQQQKAQQQSLITDINEQQIIVDDLAHLTGLIGSADGAKFRKFAQGLTLSHLVHLANKHLERLYGRYQLQSQQSDALALEVLDTWQADAVRDTKTLSGGESFLVSLALALALSDLVSAKTSIDSLFLDEGFGTLDNDTLEIALDALDNLNATGKMIGIISHVETLKDRIAVQIKVKKRSGLGVSELDHCFKVEK</sequence>
<feature type="coiled-coil region" evidence="1">
    <location>
        <begin position="624"/>
        <end position="672"/>
    </location>
</feature>
<dbReference type="RefSeq" id="WP_184422502.1">
    <property type="nucleotide sequence ID" value="NZ_AP027362.1"/>
</dbReference>
<evidence type="ECO:0000313" key="3">
    <source>
        <dbReference type="EMBL" id="MBB6542157.1"/>
    </source>
</evidence>
<keyword evidence="3" id="KW-0540">Nuclease</keyword>
<keyword evidence="4" id="KW-1185">Reference proteome</keyword>
<evidence type="ECO:0000259" key="2">
    <source>
        <dbReference type="Pfam" id="PF13476"/>
    </source>
</evidence>
<feature type="coiled-coil region" evidence="1">
    <location>
        <begin position="1010"/>
        <end position="1071"/>
    </location>
</feature>
<feature type="coiled-coil region" evidence="1">
    <location>
        <begin position="531"/>
        <end position="565"/>
    </location>
</feature>
<dbReference type="SUPFAM" id="SSF52540">
    <property type="entry name" value="P-loop containing nucleoside triphosphate hydrolases"/>
    <property type="match status" value="3"/>
</dbReference>
<dbReference type="EMBL" id="JACHHU010000003">
    <property type="protein sequence ID" value="MBB6542157.1"/>
    <property type="molecule type" value="Genomic_DNA"/>
</dbReference>
<feature type="coiled-coil region" evidence="1">
    <location>
        <begin position="436"/>
        <end position="477"/>
    </location>
</feature>
<dbReference type="GO" id="GO:0016887">
    <property type="term" value="F:ATP hydrolysis activity"/>
    <property type="evidence" value="ECO:0007669"/>
    <property type="project" value="InterPro"/>
</dbReference>
<dbReference type="GO" id="GO:0006302">
    <property type="term" value="P:double-strand break repair"/>
    <property type="evidence" value="ECO:0007669"/>
    <property type="project" value="InterPro"/>
</dbReference>
<gene>
    <name evidence="3" type="ORF">HNQ55_000635</name>
</gene>
<dbReference type="Gene3D" id="3.40.50.300">
    <property type="entry name" value="P-loop containing nucleotide triphosphate hydrolases"/>
    <property type="match status" value="2"/>
</dbReference>
<keyword evidence="1" id="KW-0175">Coiled coil</keyword>
<dbReference type="AlphaFoldDB" id="A0A7X0NEV2"/>
<accession>A0A7X0NEV2</accession>
<comment type="caution">
    <text evidence="3">The sequence shown here is derived from an EMBL/GenBank/DDBJ whole genome shotgun (WGS) entry which is preliminary data.</text>
</comment>
<protein>
    <submittedName>
        <fullName evidence="3">Exonuclease SbcC</fullName>
    </submittedName>
</protein>
<feature type="domain" description="Rad50/SbcC-type AAA" evidence="2">
    <location>
        <begin position="5"/>
        <end position="231"/>
    </location>
</feature>
<feature type="coiled-coil region" evidence="1">
    <location>
        <begin position="209"/>
        <end position="236"/>
    </location>
</feature>
<evidence type="ECO:0000313" key="4">
    <source>
        <dbReference type="Proteomes" id="UP000537141"/>
    </source>
</evidence>
<feature type="coiled-coil region" evidence="1">
    <location>
        <begin position="850"/>
        <end position="908"/>
    </location>
</feature>
<dbReference type="GO" id="GO:0004527">
    <property type="term" value="F:exonuclease activity"/>
    <property type="evidence" value="ECO:0007669"/>
    <property type="project" value="UniProtKB-KW"/>
</dbReference>